<evidence type="ECO:0000256" key="1">
    <source>
        <dbReference type="SAM" id="SignalP"/>
    </source>
</evidence>
<evidence type="ECO:0000313" key="2">
    <source>
        <dbReference type="EMBL" id="MFC5526831.1"/>
    </source>
</evidence>
<organism evidence="2 3">
    <name type="scientific">Rhodanobacter ginsengisoli</name>
    <dbReference type="NCBI Taxonomy" id="418646"/>
    <lineage>
        <taxon>Bacteria</taxon>
        <taxon>Pseudomonadati</taxon>
        <taxon>Pseudomonadota</taxon>
        <taxon>Gammaproteobacteria</taxon>
        <taxon>Lysobacterales</taxon>
        <taxon>Rhodanobacteraceae</taxon>
        <taxon>Rhodanobacter</taxon>
    </lineage>
</organism>
<gene>
    <name evidence="2" type="ORF">ACFPPA_13900</name>
</gene>
<protein>
    <recommendedName>
        <fullName evidence="4">Type 1 fimbrial protein</fullName>
    </recommendedName>
</protein>
<dbReference type="EMBL" id="JBHSNF010000003">
    <property type="protein sequence ID" value="MFC5526831.1"/>
    <property type="molecule type" value="Genomic_DNA"/>
</dbReference>
<reference evidence="3" key="1">
    <citation type="journal article" date="2019" name="Int. J. Syst. Evol. Microbiol.">
        <title>The Global Catalogue of Microorganisms (GCM) 10K type strain sequencing project: providing services to taxonomists for standard genome sequencing and annotation.</title>
        <authorList>
            <consortium name="The Broad Institute Genomics Platform"/>
            <consortium name="The Broad Institute Genome Sequencing Center for Infectious Disease"/>
            <person name="Wu L."/>
            <person name="Ma J."/>
        </authorList>
    </citation>
    <scope>NUCLEOTIDE SEQUENCE [LARGE SCALE GENOMIC DNA]</scope>
    <source>
        <strain evidence="3">CGMCC 1.16619</strain>
    </source>
</reference>
<feature type="signal peptide" evidence="1">
    <location>
        <begin position="1"/>
        <end position="21"/>
    </location>
</feature>
<evidence type="ECO:0000313" key="3">
    <source>
        <dbReference type="Proteomes" id="UP001596114"/>
    </source>
</evidence>
<comment type="caution">
    <text evidence="2">The sequence shown here is derived from an EMBL/GenBank/DDBJ whole genome shotgun (WGS) entry which is preliminary data.</text>
</comment>
<dbReference type="Proteomes" id="UP001596114">
    <property type="component" value="Unassembled WGS sequence"/>
</dbReference>
<accession>A0ABW0QPD2</accession>
<keyword evidence="1" id="KW-0732">Signal</keyword>
<proteinExistence type="predicted"/>
<dbReference type="RefSeq" id="WP_377320919.1">
    <property type="nucleotide sequence ID" value="NZ_JBHSNF010000003.1"/>
</dbReference>
<feature type="chain" id="PRO_5045771184" description="Type 1 fimbrial protein" evidence="1">
    <location>
        <begin position="22"/>
        <end position="112"/>
    </location>
</feature>
<name>A0ABW0QPD2_9GAMM</name>
<evidence type="ECO:0008006" key="4">
    <source>
        <dbReference type="Google" id="ProtNLM"/>
    </source>
</evidence>
<sequence length="112" mass="11844">MILIAASCLGALAIFPSTVRAADGRMTFSGAVVEPTCSVVTTALTTALTTFRPRRMACAKPGKLGAAARSYVVSSVRLTRATPYRVLQYFNAYVRASRPGAAAPVLLTQVYD</sequence>
<keyword evidence="3" id="KW-1185">Reference proteome</keyword>